<sequence length="105" mass="11886">MPRLPLTDRRVTHGLCCWSVDGYLRPFPRNPIEIYLSVDPQSDIRTVGAKRNKKAEKNEEAEARASPSTLGDSPKAFTPPFVPVREALKEKDKKGDERNSQCFTE</sequence>
<reference evidence="3" key="1">
    <citation type="journal article" date="2011" name="Nature">
        <title>Genome sequence and analysis of the tuber crop potato.</title>
        <authorList>
            <consortium name="The Potato Genome Sequencing Consortium"/>
        </authorList>
    </citation>
    <scope>NUCLEOTIDE SEQUENCE [LARGE SCALE GENOMIC DNA]</scope>
    <source>
        <strain evidence="3">cv. DM1-3 516 R44</strain>
    </source>
</reference>
<evidence type="ECO:0000256" key="1">
    <source>
        <dbReference type="SAM" id="MobiDB-lite"/>
    </source>
</evidence>
<keyword evidence="3" id="KW-1185">Reference proteome</keyword>
<protein>
    <submittedName>
        <fullName evidence="2">Uncharacterized protein</fullName>
    </submittedName>
</protein>
<dbReference type="AlphaFoldDB" id="M1DCR9"/>
<reference evidence="2" key="2">
    <citation type="submission" date="2015-06" db="UniProtKB">
        <authorList>
            <consortium name="EnsemblPlants"/>
        </authorList>
    </citation>
    <scope>IDENTIFICATION</scope>
    <source>
        <strain evidence="2">DM1-3 516 R44</strain>
    </source>
</reference>
<dbReference type="PaxDb" id="4113-PGSC0003DMT400086911"/>
<name>M1DCR9_SOLTU</name>
<proteinExistence type="predicted"/>
<dbReference type="InParanoid" id="M1DCR9"/>
<dbReference type="Proteomes" id="UP000011115">
    <property type="component" value="Unassembled WGS sequence"/>
</dbReference>
<evidence type="ECO:0000313" key="2">
    <source>
        <dbReference type="EnsemblPlants" id="PGSC0003DMT400086911"/>
    </source>
</evidence>
<dbReference type="EnsemblPlants" id="PGSC0003DMT400086911">
    <property type="protein sequence ID" value="PGSC0003DMT400086911"/>
    <property type="gene ID" value="PGSC0003DMG400036482"/>
</dbReference>
<dbReference type="Gramene" id="PGSC0003DMT400086911">
    <property type="protein sequence ID" value="PGSC0003DMT400086911"/>
    <property type="gene ID" value="PGSC0003DMG400036482"/>
</dbReference>
<accession>M1DCR9</accession>
<dbReference type="HOGENOM" id="CLU_2241432_0_0_1"/>
<feature type="region of interest" description="Disordered" evidence="1">
    <location>
        <begin position="43"/>
        <end position="82"/>
    </location>
</feature>
<organism evidence="2 3">
    <name type="scientific">Solanum tuberosum</name>
    <name type="common">Potato</name>
    <dbReference type="NCBI Taxonomy" id="4113"/>
    <lineage>
        <taxon>Eukaryota</taxon>
        <taxon>Viridiplantae</taxon>
        <taxon>Streptophyta</taxon>
        <taxon>Embryophyta</taxon>
        <taxon>Tracheophyta</taxon>
        <taxon>Spermatophyta</taxon>
        <taxon>Magnoliopsida</taxon>
        <taxon>eudicotyledons</taxon>
        <taxon>Gunneridae</taxon>
        <taxon>Pentapetalae</taxon>
        <taxon>asterids</taxon>
        <taxon>lamiids</taxon>
        <taxon>Solanales</taxon>
        <taxon>Solanaceae</taxon>
        <taxon>Solanoideae</taxon>
        <taxon>Solaneae</taxon>
        <taxon>Solanum</taxon>
    </lineage>
</organism>
<evidence type="ECO:0000313" key="3">
    <source>
        <dbReference type="Proteomes" id="UP000011115"/>
    </source>
</evidence>